<evidence type="ECO:0000259" key="3">
    <source>
        <dbReference type="PROSITE" id="PS50114"/>
    </source>
</evidence>
<evidence type="ECO:0000313" key="4">
    <source>
        <dbReference type="EMBL" id="CAG8443090.1"/>
    </source>
</evidence>
<dbReference type="AlphaFoldDB" id="A0A9N8YRT0"/>
<gene>
    <name evidence="4" type="ORF">AGERDE_LOCUS1218</name>
</gene>
<protein>
    <submittedName>
        <fullName evidence="4">4700_t:CDS:1</fullName>
    </submittedName>
</protein>
<feature type="domain" description="GATA-type" evidence="3">
    <location>
        <begin position="330"/>
        <end position="377"/>
    </location>
</feature>
<organism evidence="4 5">
    <name type="scientific">Ambispora gerdemannii</name>
    <dbReference type="NCBI Taxonomy" id="144530"/>
    <lineage>
        <taxon>Eukaryota</taxon>
        <taxon>Fungi</taxon>
        <taxon>Fungi incertae sedis</taxon>
        <taxon>Mucoromycota</taxon>
        <taxon>Glomeromycotina</taxon>
        <taxon>Glomeromycetes</taxon>
        <taxon>Archaeosporales</taxon>
        <taxon>Ambisporaceae</taxon>
        <taxon>Ambispora</taxon>
    </lineage>
</organism>
<keyword evidence="1" id="KW-0862">Zinc</keyword>
<accession>A0A9N8YRT0</accession>
<evidence type="ECO:0000256" key="1">
    <source>
        <dbReference type="PROSITE-ProRule" id="PRU00094"/>
    </source>
</evidence>
<dbReference type="GO" id="GO:0043565">
    <property type="term" value="F:sequence-specific DNA binding"/>
    <property type="evidence" value="ECO:0007669"/>
    <property type="project" value="InterPro"/>
</dbReference>
<evidence type="ECO:0000313" key="5">
    <source>
        <dbReference type="Proteomes" id="UP000789831"/>
    </source>
</evidence>
<reference evidence="4" key="1">
    <citation type="submission" date="2021-06" db="EMBL/GenBank/DDBJ databases">
        <authorList>
            <person name="Kallberg Y."/>
            <person name="Tangrot J."/>
            <person name="Rosling A."/>
        </authorList>
    </citation>
    <scope>NUCLEOTIDE SEQUENCE</scope>
    <source>
        <strain evidence="4">MT106</strain>
    </source>
</reference>
<dbReference type="EMBL" id="CAJVPL010000079">
    <property type="protein sequence ID" value="CAG8443090.1"/>
    <property type="molecule type" value="Genomic_DNA"/>
</dbReference>
<dbReference type="CDD" id="cd00202">
    <property type="entry name" value="ZnF_GATA"/>
    <property type="match status" value="1"/>
</dbReference>
<dbReference type="SUPFAM" id="SSF57716">
    <property type="entry name" value="Glucocorticoid receptor-like (DNA-binding domain)"/>
    <property type="match status" value="1"/>
</dbReference>
<dbReference type="GO" id="GO:0008270">
    <property type="term" value="F:zinc ion binding"/>
    <property type="evidence" value="ECO:0007669"/>
    <property type="project" value="UniProtKB-KW"/>
</dbReference>
<evidence type="ECO:0000256" key="2">
    <source>
        <dbReference type="SAM" id="MobiDB-lite"/>
    </source>
</evidence>
<feature type="region of interest" description="Disordered" evidence="2">
    <location>
        <begin position="156"/>
        <end position="195"/>
    </location>
</feature>
<dbReference type="Proteomes" id="UP000789831">
    <property type="component" value="Unassembled WGS sequence"/>
</dbReference>
<dbReference type="InterPro" id="IPR000679">
    <property type="entry name" value="Znf_GATA"/>
</dbReference>
<sequence length="771" mass="90170">MSIRENFDSGQGFSLDTLAGPNTFETASTHPSSVENESCFTCKKKVDIAQRVAFVSGLHICRACAAFFELTHVEPDEQNVVSSQVAQPIVMPPTIVFENFSEQLEQALVFDPEIEYFPDLTNAPDMPSQASTSFKPSESLETMELVAFEPIESMEVDEQRTPLESTTVYANQEKPENESDSSDEEQANWKRERITEKRRRKKHQMLIFPAGCSNCKVRESSCFTNTLCNGCYKFWKLYNTHRSLHKIANSDFEYETDEDRKRNTRVRIVHYPPGCSNCGLTSSLAFVGDVYFNLYKKTRPLEVIQKWKEKNMNAYQRFRPIRKSIHKTPCANCGEIYGKQWGYDDDSRLLCSTCHKYWLKYKKSRPNILIERSNQKKIKKARAKQVKKKRLEKLVNEAGPYDIVAHTPCTNCRAQVSYYFKDATGGKFLSSFDYLDNWYLRFKEERPTNKTTEKEKLEEFFKKNVHLEDFDWTNLTDQLIHDGCKKYGVNCDPTKYKLLAKDLVYNPYLLPAKTIRLRWKRLCRYDRNFMLLRKDHSPFRDENGRLYVTRSRSRIPTDAAARFTIKKAIFSMYTNSRDTNKIHKLYLGIYDCKKKYEKATSIVGLNYYDEKDDFEIDEFENIINENQDSGFQINNMRWEAFDDKGNLISRSKNRKGKQPADPEILRNDNVTVINDDEESQESQIPDNFSKKRDILPRPQFDVTKKPKGFIDDLSSIIYNKDENKIVYVFSVQFFDSSLDNRDVPHGQIQWLKAERLMERDTEYAPKYPSSL</sequence>
<dbReference type="Gene3D" id="3.30.50.10">
    <property type="entry name" value="Erythroid Transcription Factor GATA-1, subunit A"/>
    <property type="match status" value="1"/>
</dbReference>
<keyword evidence="5" id="KW-1185">Reference proteome</keyword>
<keyword evidence="1" id="KW-0479">Metal-binding</keyword>
<dbReference type="PROSITE" id="PS50114">
    <property type="entry name" value="GATA_ZN_FINGER_2"/>
    <property type="match status" value="1"/>
</dbReference>
<dbReference type="GO" id="GO:0006355">
    <property type="term" value="P:regulation of DNA-templated transcription"/>
    <property type="evidence" value="ECO:0007669"/>
    <property type="project" value="InterPro"/>
</dbReference>
<dbReference type="InterPro" id="IPR013088">
    <property type="entry name" value="Znf_NHR/GATA"/>
</dbReference>
<keyword evidence="1" id="KW-0863">Zinc-finger</keyword>
<proteinExistence type="predicted"/>
<name>A0A9N8YRT0_9GLOM</name>
<comment type="caution">
    <text evidence="4">The sequence shown here is derived from an EMBL/GenBank/DDBJ whole genome shotgun (WGS) entry which is preliminary data.</text>
</comment>